<evidence type="ECO:0000313" key="10">
    <source>
        <dbReference type="EMBL" id="MCS5732189.1"/>
    </source>
</evidence>
<dbReference type="PANTHER" id="PTHR30193:SF41">
    <property type="entry name" value="DIACETYLCHITOBIOSE UPTAKE SYSTEM PERMEASE PROTEIN NGCF"/>
    <property type="match status" value="1"/>
</dbReference>
<gene>
    <name evidence="10" type="ORF">N1032_00335</name>
</gene>
<dbReference type="Proteomes" id="UP001165586">
    <property type="component" value="Unassembled WGS sequence"/>
</dbReference>
<feature type="transmembrane region" description="Helical" evidence="7">
    <location>
        <begin position="186"/>
        <end position="211"/>
    </location>
</feature>
<evidence type="ECO:0000256" key="7">
    <source>
        <dbReference type="RuleBase" id="RU363032"/>
    </source>
</evidence>
<sequence length="326" mass="35337">MTRLTTVPRPAGDLRQPAAGPRAGTPVRPPRRRSRRSSQRSLWGWAFIGPAVAGLFVFYLWPLVQTAYFSFTKWGVFGGSTWAGIANYQKLLSDPAVLTSLRNTIVYTAIVLLGVPIAVVTASLINRPGLRLAKLYRVLFFMPYVAMPVAVALVWRLMFNGDFGIVNAALAVVGVEGPHWTSTPGLALVALGVVGLWASIGFNMIIISSGLASIPQELYEAAQLDGAGGIRIFFSVTVPLLAPTLFFVVVITTITAFQVFDLLFALLGAMNPAMPQTQSLIYLFYSEAFVSNDKGYAAAIALLILVVIGAVTAIQFRLQRRWANID</sequence>
<evidence type="ECO:0000256" key="3">
    <source>
        <dbReference type="ARBA" id="ARBA00022475"/>
    </source>
</evidence>
<comment type="subcellular location">
    <subcellularLocation>
        <location evidence="1 7">Cell membrane</location>
        <topology evidence="1 7">Multi-pass membrane protein</topology>
    </subcellularLocation>
</comment>
<proteinExistence type="inferred from homology"/>
<keyword evidence="11" id="KW-1185">Reference proteome</keyword>
<organism evidence="10 11">
    <name type="scientific">Herbiconiux daphne</name>
    <dbReference type="NCBI Taxonomy" id="2970914"/>
    <lineage>
        <taxon>Bacteria</taxon>
        <taxon>Bacillati</taxon>
        <taxon>Actinomycetota</taxon>
        <taxon>Actinomycetes</taxon>
        <taxon>Micrococcales</taxon>
        <taxon>Microbacteriaceae</taxon>
        <taxon>Herbiconiux</taxon>
    </lineage>
</organism>
<dbReference type="InterPro" id="IPR035906">
    <property type="entry name" value="MetI-like_sf"/>
</dbReference>
<dbReference type="Pfam" id="PF00528">
    <property type="entry name" value="BPD_transp_1"/>
    <property type="match status" value="1"/>
</dbReference>
<feature type="region of interest" description="Disordered" evidence="8">
    <location>
        <begin position="1"/>
        <end position="35"/>
    </location>
</feature>
<feature type="transmembrane region" description="Helical" evidence="7">
    <location>
        <begin position="42"/>
        <end position="61"/>
    </location>
</feature>
<keyword evidence="3" id="KW-1003">Cell membrane</keyword>
<feature type="domain" description="ABC transmembrane type-1" evidence="9">
    <location>
        <begin position="100"/>
        <end position="315"/>
    </location>
</feature>
<reference evidence="10" key="1">
    <citation type="submission" date="2022-08" db="EMBL/GenBank/DDBJ databases">
        <authorList>
            <person name="Deng Y."/>
            <person name="Han X.-F."/>
            <person name="Zhang Y.-Q."/>
        </authorList>
    </citation>
    <scope>NUCLEOTIDE SEQUENCE</scope>
    <source>
        <strain evidence="10">CPCC 203386</strain>
    </source>
</reference>
<dbReference type="InterPro" id="IPR051393">
    <property type="entry name" value="ABC_transporter_permease"/>
</dbReference>
<dbReference type="EMBL" id="JANLCJ010000001">
    <property type="protein sequence ID" value="MCS5732189.1"/>
    <property type="molecule type" value="Genomic_DNA"/>
</dbReference>
<name>A0ABT2GW53_9MICO</name>
<dbReference type="InterPro" id="IPR000515">
    <property type="entry name" value="MetI-like"/>
</dbReference>
<evidence type="ECO:0000256" key="6">
    <source>
        <dbReference type="ARBA" id="ARBA00023136"/>
    </source>
</evidence>
<evidence type="ECO:0000256" key="1">
    <source>
        <dbReference type="ARBA" id="ARBA00004651"/>
    </source>
</evidence>
<evidence type="ECO:0000259" key="9">
    <source>
        <dbReference type="PROSITE" id="PS50928"/>
    </source>
</evidence>
<keyword evidence="6 7" id="KW-0472">Membrane</keyword>
<keyword evidence="2 7" id="KW-0813">Transport</keyword>
<keyword evidence="5 7" id="KW-1133">Transmembrane helix</keyword>
<dbReference type="Gene3D" id="1.10.3720.10">
    <property type="entry name" value="MetI-like"/>
    <property type="match status" value="1"/>
</dbReference>
<evidence type="ECO:0000313" key="11">
    <source>
        <dbReference type="Proteomes" id="UP001165586"/>
    </source>
</evidence>
<evidence type="ECO:0000256" key="5">
    <source>
        <dbReference type="ARBA" id="ARBA00022989"/>
    </source>
</evidence>
<feature type="transmembrane region" description="Helical" evidence="7">
    <location>
        <begin position="296"/>
        <end position="316"/>
    </location>
</feature>
<feature type="transmembrane region" description="Helical" evidence="7">
    <location>
        <begin position="138"/>
        <end position="158"/>
    </location>
</feature>
<evidence type="ECO:0000256" key="4">
    <source>
        <dbReference type="ARBA" id="ARBA00022692"/>
    </source>
</evidence>
<feature type="transmembrane region" description="Helical" evidence="7">
    <location>
        <begin position="232"/>
        <end position="260"/>
    </location>
</feature>
<dbReference type="PANTHER" id="PTHR30193">
    <property type="entry name" value="ABC TRANSPORTER PERMEASE PROTEIN"/>
    <property type="match status" value="1"/>
</dbReference>
<feature type="transmembrane region" description="Helical" evidence="7">
    <location>
        <begin position="105"/>
        <end position="126"/>
    </location>
</feature>
<dbReference type="RefSeq" id="WP_259536683.1">
    <property type="nucleotide sequence ID" value="NZ_JANLCJ010000001.1"/>
</dbReference>
<evidence type="ECO:0000256" key="8">
    <source>
        <dbReference type="SAM" id="MobiDB-lite"/>
    </source>
</evidence>
<dbReference type="SUPFAM" id="SSF160964">
    <property type="entry name" value="MalF N-terminal region-like"/>
    <property type="match status" value="1"/>
</dbReference>
<accession>A0ABT2GW53</accession>
<dbReference type="SUPFAM" id="SSF161098">
    <property type="entry name" value="MetI-like"/>
    <property type="match status" value="1"/>
</dbReference>
<keyword evidence="4 7" id="KW-0812">Transmembrane</keyword>
<comment type="caution">
    <text evidence="10">The sequence shown here is derived from an EMBL/GenBank/DDBJ whole genome shotgun (WGS) entry which is preliminary data.</text>
</comment>
<evidence type="ECO:0000256" key="2">
    <source>
        <dbReference type="ARBA" id="ARBA00022448"/>
    </source>
</evidence>
<protein>
    <submittedName>
        <fullName evidence="10">Sugar ABC transporter permease</fullName>
    </submittedName>
</protein>
<dbReference type="PROSITE" id="PS50928">
    <property type="entry name" value="ABC_TM1"/>
    <property type="match status" value="1"/>
</dbReference>
<dbReference type="CDD" id="cd06261">
    <property type="entry name" value="TM_PBP2"/>
    <property type="match status" value="1"/>
</dbReference>
<comment type="similarity">
    <text evidence="7">Belongs to the binding-protein-dependent transport system permease family.</text>
</comment>